<dbReference type="PANTHER" id="PTHR46756:SF18">
    <property type="entry name" value="GAS2-LIKE PROTEIN PICKLED EGGS"/>
    <property type="match status" value="1"/>
</dbReference>
<feature type="non-terminal residue" evidence="6">
    <location>
        <position position="1"/>
    </location>
</feature>
<feature type="domain" description="GAR" evidence="5">
    <location>
        <begin position="116"/>
        <end position="191"/>
    </location>
</feature>
<dbReference type="Gene3D" id="1.10.418.10">
    <property type="entry name" value="Calponin-like domain"/>
    <property type="match status" value="1"/>
</dbReference>
<name>A0A4Y2Q7J5_ARAVE</name>
<dbReference type="SUPFAM" id="SSF143575">
    <property type="entry name" value="GAS2 domain-like"/>
    <property type="match status" value="1"/>
</dbReference>
<protein>
    <submittedName>
        <fullName evidence="6">GAS2-like protein pickled eggs</fullName>
    </submittedName>
</protein>
<dbReference type="Proteomes" id="UP000499080">
    <property type="component" value="Unassembled WGS sequence"/>
</dbReference>
<dbReference type="GO" id="GO:0001725">
    <property type="term" value="C:stress fiber"/>
    <property type="evidence" value="ECO:0007669"/>
    <property type="project" value="TreeGrafter"/>
</dbReference>
<dbReference type="PANTHER" id="PTHR46756">
    <property type="entry name" value="TRANSGELIN"/>
    <property type="match status" value="1"/>
</dbReference>
<dbReference type="GO" id="GO:0001578">
    <property type="term" value="P:microtubule bundle formation"/>
    <property type="evidence" value="ECO:0007669"/>
    <property type="project" value="TreeGrafter"/>
</dbReference>
<keyword evidence="2" id="KW-0963">Cytoplasm</keyword>
<comment type="similarity">
    <text evidence="4">Belongs to the GAS2 family.</text>
</comment>
<dbReference type="InterPro" id="IPR001715">
    <property type="entry name" value="CH_dom"/>
</dbReference>
<evidence type="ECO:0000313" key="7">
    <source>
        <dbReference type="Proteomes" id="UP000499080"/>
    </source>
</evidence>
<dbReference type="GO" id="GO:0008093">
    <property type="term" value="F:cytoskeletal anchor activity"/>
    <property type="evidence" value="ECO:0007669"/>
    <property type="project" value="TreeGrafter"/>
</dbReference>
<gene>
    <name evidence="6" type="primary">pigs_0</name>
    <name evidence="6" type="ORF">AVEN_135727_1</name>
</gene>
<comment type="subcellular location">
    <subcellularLocation>
        <location evidence="1">Cytoplasm</location>
        <location evidence="1">Cytoskeleton</location>
    </subcellularLocation>
</comment>
<evidence type="ECO:0000256" key="2">
    <source>
        <dbReference type="ARBA" id="ARBA00022490"/>
    </source>
</evidence>
<dbReference type="InterPro" id="IPR003108">
    <property type="entry name" value="GAR_dom"/>
</dbReference>
<evidence type="ECO:0000256" key="3">
    <source>
        <dbReference type="ARBA" id="ARBA00023212"/>
    </source>
</evidence>
<dbReference type="SUPFAM" id="SSF47576">
    <property type="entry name" value="Calponin-homology domain, CH-domain"/>
    <property type="match status" value="1"/>
</dbReference>
<dbReference type="OrthoDB" id="206130at2759"/>
<dbReference type="GO" id="GO:0051015">
    <property type="term" value="F:actin filament binding"/>
    <property type="evidence" value="ECO:0007669"/>
    <property type="project" value="TreeGrafter"/>
</dbReference>
<dbReference type="PROSITE" id="PS51460">
    <property type="entry name" value="GAR"/>
    <property type="match status" value="1"/>
</dbReference>
<evidence type="ECO:0000256" key="4">
    <source>
        <dbReference type="ARBA" id="ARBA00038441"/>
    </source>
</evidence>
<comment type="caution">
    <text evidence="6">The sequence shown here is derived from an EMBL/GenBank/DDBJ whole genome shotgun (WGS) entry which is preliminary data.</text>
</comment>
<dbReference type="AlphaFoldDB" id="A0A4Y2Q7J5"/>
<reference evidence="6 7" key="1">
    <citation type="journal article" date="2019" name="Sci. Rep.">
        <title>Orb-weaving spider Araneus ventricosus genome elucidates the spidroin gene catalogue.</title>
        <authorList>
            <person name="Kono N."/>
            <person name="Nakamura H."/>
            <person name="Ohtoshi R."/>
            <person name="Moran D.A.P."/>
            <person name="Shinohara A."/>
            <person name="Yoshida Y."/>
            <person name="Fujiwara M."/>
            <person name="Mori M."/>
            <person name="Tomita M."/>
            <person name="Arakawa K."/>
        </authorList>
    </citation>
    <scope>NUCLEOTIDE SEQUENCE [LARGE SCALE GENOMIC DNA]</scope>
</reference>
<evidence type="ECO:0000313" key="6">
    <source>
        <dbReference type="EMBL" id="GBN58870.1"/>
    </source>
</evidence>
<organism evidence="6 7">
    <name type="scientific">Araneus ventricosus</name>
    <name type="common">Orbweaver spider</name>
    <name type="synonym">Epeira ventricosa</name>
    <dbReference type="NCBI Taxonomy" id="182803"/>
    <lineage>
        <taxon>Eukaryota</taxon>
        <taxon>Metazoa</taxon>
        <taxon>Ecdysozoa</taxon>
        <taxon>Arthropoda</taxon>
        <taxon>Chelicerata</taxon>
        <taxon>Arachnida</taxon>
        <taxon>Araneae</taxon>
        <taxon>Araneomorphae</taxon>
        <taxon>Entelegynae</taxon>
        <taxon>Araneoidea</taxon>
        <taxon>Araneidae</taxon>
        <taxon>Araneus</taxon>
    </lineage>
</organism>
<dbReference type="Pfam" id="PF02187">
    <property type="entry name" value="GAS2"/>
    <property type="match status" value="1"/>
</dbReference>
<dbReference type="InterPro" id="IPR036872">
    <property type="entry name" value="CH_dom_sf"/>
</dbReference>
<dbReference type="GO" id="GO:0005737">
    <property type="term" value="C:cytoplasm"/>
    <property type="evidence" value="ECO:0007669"/>
    <property type="project" value="TreeGrafter"/>
</dbReference>
<dbReference type="InterPro" id="IPR036534">
    <property type="entry name" value="GAR_dom_sf"/>
</dbReference>
<dbReference type="GO" id="GO:0035371">
    <property type="term" value="C:microtubule plus-end"/>
    <property type="evidence" value="ECO:0007669"/>
    <property type="project" value="TreeGrafter"/>
</dbReference>
<keyword evidence="3" id="KW-0206">Cytoskeleton</keyword>
<dbReference type="EMBL" id="BGPR01013012">
    <property type="protein sequence ID" value="GBN58870.1"/>
    <property type="molecule type" value="Genomic_DNA"/>
</dbReference>
<dbReference type="Pfam" id="PF00307">
    <property type="entry name" value="CH"/>
    <property type="match status" value="1"/>
</dbReference>
<dbReference type="GO" id="GO:1904825">
    <property type="term" value="P:protein localization to microtubule plus-end"/>
    <property type="evidence" value="ECO:0007669"/>
    <property type="project" value="TreeGrafter"/>
</dbReference>
<dbReference type="GO" id="GO:0008017">
    <property type="term" value="F:microtubule binding"/>
    <property type="evidence" value="ECO:0007669"/>
    <property type="project" value="InterPro"/>
</dbReference>
<dbReference type="GO" id="GO:0031110">
    <property type="term" value="P:regulation of microtubule polymerization or depolymerization"/>
    <property type="evidence" value="ECO:0007669"/>
    <property type="project" value="TreeGrafter"/>
</dbReference>
<keyword evidence="7" id="KW-1185">Reference proteome</keyword>
<accession>A0A4Y2Q7J5</accession>
<dbReference type="SMART" id="SM00243">
    <property type="entry name" value="GAS2"/>
    <property type="match status" value="1"/>
</dbReference>
<dbReference type="GO" id="GO:0005884">
    <property type="term" value="C:actin filament"/>
    <property type="evidence" value="ECO:0007669"/>
    <property type="project" value="TreeGrafter"/>
</dbReference>
<dbReference type="GO" id="GO:0051764">
    <property type="term" value="P:actin crosslink formation"/>
    <property type="evidence" value="ECO:0007669"/>
    <property type="project" value="TreeGrafter"/>
</dbReference>
<dbReference type="Gene3D" id="3.30.920.20">
    <property type="entry name" value="Gas2-like domain"/>
    <property type="match status" value="1"/>
</dbReference>
<evidence type="ECO:0000256" key="1">
    <source>
        <dbReference type="ARBA" id="ARBA00004245"/>
    </source>
</evidence>
<sequence>SGGAIHGDVPIPDRDVVYRYDVLPETFHARDNVSNFISWCRSLNIKECLLFETDDLVLRKNERSFILCLLEVARKGVKFGMPAPLLVQLEQEIDAEIANDDDGYETLHTRQQVVTNDLRSLHERVVELLSRCTCPSQFPMIRVADGKYRIGDTKVLIFVRVSIKFWTKSVNGKSVNLYVLGHANAITQKLE</sequence>
<evidence type="ECO:0000259" key="5">
    <source>
        <dbReference type="PROSITE" id="PS51460"/>
    </source>
</evidence>
<proteinExistence type="inferred from homology"/>